<feature type="domain" description="T6SS Phospholipase effector Tle1-like catalytic" evidence="2">
    <location>
        <begin position="17"/>
        <end position="340"/>
    </location>
</feature>
<evidence type="ECO:0000256" key="1">
    <source>
        <dbReference type="SAM" id="MobiDB-lite"/>
    </source>
</evidence>
<dbReference type="EMBL" id="VCHE01000178">
    <property type="protein sequence ID" value="KAB2569660.1"/>
    <property type="molecule type" value="Genomic_DNA"/>
</dbReference>
<accession>A0A5N5CWC6</accession>
<dbReference type="InterPro" id="IPR018712">
    <property type="entry name" value="Tle1-like_cat"/>
</dbReference>
<dbReference type="Proteomes" id="UP000325902">
    <property type="component" value="Unassembled WGS sequence"/>
</dbReference>
<gene>
    <name evidence="3" type="ORF">DBV05_g11662</name>
</gene>
<sequence length="777" mass="88917">MPGSLHQSSHEASRPRKRLIVCCDGTWQASDKTYGITPSNIAKLSRMIDREDRDPEDDRVIPQVVYYQSGVGTGTAGPLAVGYEGSVGAGLSENVSTAYHYLSTNFHAKNRHEGFTNDEIFLFGFSRGAYTARVLCGLVTEMGLLRPQQLHEFPRAFEIYKKLSKMAAKKTDKGKPFIDWMDYFVGDLPASDRDFWHGLRVSSKMYDNVKVKAIGVWDTVGALGLPESWFSRTFPFFTKPFQFHNTGLNTNVENAFQALALDEHRGAFPPTLWYLPKRLLGDPNCPNLKQCWFPGFHDSIGGGGAKLQTWATQWFPKLMNWLMPDTSEMHEVTLAWMCDQINGLLRFDRRAVEDVLLQHGKTRGNWAACKEIDNAKLGWLIFYNPLAGSSHTRTPGQYYGEYRGCQTNETMHPSVYYRTNNVKRLHYTGRPLRERHVWAYSAWLPQFHFDVSIALAVLAKFFRLLTIGLYWLAAPVRAAFPNLWGYVSELWNLAGDLVHLTATALAHLGHLATMFPFTFFFLDEPLWRWQDKSTAPQKPDGASWVRGKVPPSVFLQDGQQEIHLQEWVIRESPAHDINFEKEMLPENFWKKLDKRNRDSIKRAEDSPDYRTQFWTRTEWSHRHDEPTKYSKYRSLHHHKQTTIPHPIHEFNRSIHNTLSDTHRVDEAADKIENEVRDNLYKVHDDLDSLSHDVRDGFNGAVGMAHDAVDKVLDDADALRHGAHDGFNDLHDGHDQGHNGFNGHDQSNPGKKNKKHAKHNGKHGEDDHLFNGGAVQYT</sequence>
<evidence type="ECO:0000259" key="2">
    <source>
        <dbReference type="Pfam" id="PF09994"/>
    </source>
</evidence>
<keyword evidence="4" id="KW-1185">Reference proteome</keyword>
<feature type="region of interest" description="Disordered" evidence="1">
    <location>
        <begin position="724"/>
        <end position="777"/>
    </location>
</feature>
<dbReference type="Pfam" id="PF09994">
    <property type="entry name" value="T6SS_Tle1-like_cat"/>
    <property type="match status" value="1"/>
</dbReference>
<dbReference type="OrthoDB" id="3057168at2759"/>
<reference evidence="3 4" key="1">
    <citation type="journal article" date="2019" name="Sci. Rep.">
        <title>A multi-omics analysis of the grapevine pathogen Lasiodiplodia theobromae reveals that temperature affects the expression of virulence- and pathogenicity-related genes.</title>
        <authorList>
            <person name="Felix C."/>
            <person name="Meneses R."/>
            <person name="Goncalves M.F.M."/>
            <person name="Tilleman L."/>
            <person name="Duarte A.S."/>
            <person name="Jorrin-Novo J.V."/>
            <person name="Van de Peer Y."/>
            <person name="Deforce D."/>
            <person name="Van Nieuwerburgh F."/>
            <person name="Esteves A.C."/>
            <person name="Alves A."/>
        </authorList>
    </citation>
    <scope>NUCLEOTIDE SEQUENCE [LARGE SCALE GENOMIC DNA]</scope>
    <source>
        <strain evidence="3 4">LA-SOL3</strain>
    </source>
</reference>
<dbReference type="PANTHER" id="PTHR33840:SF1">
    <property type="entry name" value="TLE1 PHOSPHOLIPASE DOMAIN-CONTAINING PROTEIN"/>
    <property type="match status" value="1"/>
</dbReference>
<name>A0A5N5CWC6_9PEZI</name>
<organism evidence="3 4">
    <name type="scientific">Lasiodiplodia theobromae</name>
    <dbReference type="NCBI Taxonomy" id="45133"/>
    <lineage>
        <taxon>Eukaryota</taxon>
        <taxon>Fungi</taxon>
        <taxon>Dikarya</taxon>
        <taxon>Ascomycota</taxon>
        <taxon>Pezizomycotina</taxon>
        <taxon>Dothideomycetes</taxon>
        <taxon>Dothideomycetes incertae sedis</taxon>
        <taxon>Botryosphaeriales</taxon>
        <taxon>Botryosphaeriaceae</taxon>
        <taxon>Lasiodiplodia</taxon>
    </lineage>
</organism>
<dbReference type="AlphaFoldDB" id="A0A5N5CWC6"/>
<dbReference type="PANTHER" id="PTHR33840">
    <property type="match status" value="1"/>
</dbReference>
<feature type="compositionally biased region" description="Basic and acidic residues" evidence="1">
    <location>
        <begin position="724"/>
        <end position="736"/>
    </location>
</feature>
<evidence type="ECO:0000313" key="4">
    <source>
        <dbReference type="Proteomes" id="UP000325902"/>
    </source>
</evidence>
<protein>
    <recommendedName>
        <fullName evidence="2">T6SS Phospholipase effector Tle1-like catalytic domain-containing protein</fullName>
    </recommendedName>
</protein>
<evidence type="ECO:0000313" key="3">
    <source>
        <dbReference type="EMBL" id="KAB2569660.1"/>
    </source>
</evidence>
<proteinExistence type="predicted"/>
<comment type="caution">
    <text evidence="3">The sequence shown here is derived from an EMBL/GenBank/DDBJ whole genome shotgun (WGS) entry which is preliminary data.</text>
</comment>
<feature type="compositionally biased region" description="Basic residues" evidence="1">
    <location>
        <begin position="750"/>
        <end position="760"/>
    </location>
</feature>